<name>A0A1I1GUZ2_9BACT</name>
<evidence type="ECO:0000313" key="5">
    <source>
        <dbReference type="Proteomes" id="UP000199514"/>
    </source>
</evidence>
<dbReference type="InterPro" id="IPR013783">
    <property type="entry name" value="Ig-like_fold"/>
</dbReference>
<proteinExistence type="predicted"/>
<sequence length="695" mass="78405">MPSNMKAVLLVLLYKFGCMNFLYPSFLWALAALAIPVIIHLFNFQRPKKVLFTNVRFLKSVKEATNSARQLRQWLILLMRLLFVACVVLAFAQPFLASKNSNVATQGRMAVSAYIDNSYSMQSETQQGQALDAAAARWETLLSAYPQNTQFHLLTNDFDGKSQYFVNADKMHERIAEIKLSNHYRDLASINNRQNSAYEALPSAGTKEIFWFSDFQRSTAGDLSKLEFDSTKQYYIVPVQAPQTANVYIDSVWLETPFVRANENNQLKVRVFNAGDKAISNLPLRLFIDEVQVSTSAINLELQAAATTQFSFTISSEAAHKARISLNDLPVTFDNEYYFVLKGAPRMKVMHIFGESTPYIKAVFANNKLFDTQHFSQNNIRYDAFAQADLVILDGLPSIDAGLADALQKCLRRGQSIALFPSAKANAESYKSLFTNKLASVLLQQATDTARQALQMPDARNPFFEGVFESAAASTGMPQVKPSLAWSGSGVPLLKYKNGNAFLSVWKNGQSKFYLCAAPLDKTNQDFAQHAFFVPVMYRMAILSLRNTEPLAFSFQQPSIELAVDTVLADQVFTLEKDKTKVIPSQRVADKKLLLELPKSEMESGYYDLKINNKTVKTIALNYGKSESRMAYYSSEQLREMFSAHRNVKVFDTVDKQNITDEFRAKNIGQPLWQYAVMLALVFLLGEVLIIRFWK</sequence>
<dbReference type="PANTHER" id="PTHR37464:SF1">
    <property type="entry name" value="BLL2463 PROTEIN"/>
    <property type="match status" value="1"/>
</dbReference>
<feature type="transmembrane region" description="Helical" evidence="1">
    <location>
        <begin position="74"/>
        <end position="96"/>
    </location>
</feature>
<dbReference type="Pfam" id="PF07584">
    <property type="entry name" value="BatA"/>
    <property type="match status" value="1"/>
</dbReference>
<keyword evidence="1 4" id="KW-0812">Transmembrane</keyword>
<evidence type="ECO:0000259" key="2">
    <source>
        <dbReference type="Pfam" id="PF07584"/>
    </source>
</evidence>
<dbReference type="Proteomes" id="UP000199514">
    <property type="component" value="Unassembled WGS sequence"/>
</dbReference>
<evidence type="ECO:0000256" key="1">
    <source>
        <dbReference type="SAM" id="Phobius"/>
    </source>
</evidence>
<dbReference type="InterPro" id="IPR011933">
    <property type="entry name" value="Double_TM_dom"/>
</dbReference>
<feature type="transmembrane region" description="Helical" evidence="1">
    <location>
        <begin position="20"/>
        <end position="42"/>
    </location>
</feature>
<dbReference type="Pfam" id="PF07705">
    <property type="entry name" value="CARDB"/>
    <property type="match status" value="1"/>
</dbReference>
<dbReference type="NCBIfam" id="TIGR02226">
    <property type="entry name" value="two_anch"/>
    <property type="match status" value="1"/>
</dbReference>
<dbReference type="OrthoDB" id="9810200at2"/>
<feature type="domain" description="Aerotolerance regulator N-terminal" evidence="2">
    <location>
        <begin position="19"/>
        <end position="94"/>
    </location>
</feature>
<keyword evidence="1" id="KW-1133">Transmembrane helix</keyword>
<dbReference type="STRING" id="927664.SAMN05421780_10321"/>
<gene>
    <name evidence="4" type="ORF">SAMN05421780_10321</name>
</gene>
<dbReference type="Gene3D" id="2.60.40.10">
    <property type="entry name" value="Immunoglobulins"/>
    <property type="match status" value="1"/>
</dbReference>
<dbReference type="AlphaFoldDB" id="A0A1I1GUZ2"/>
<dbReference type="EMBL" id="FOLE01000003">
    <property type="protein sequence ID" value="SFC12830.1"/>
    <property type="molecule type" value="Genomic_DNA"/>
</dbReference>
<dbReference type="PANTHER" id="PTHR37464">
    <property type="entry name" value="BLL2463 PROTEIN"/>
    <property type="match status" value="1"/>
</dbReference>
<dbReference type="InterPro" id="IPR024163">
    <property type="entry name" value="Aerotolerance_reg_N"/>
</dbReference>
<dbReference type="InterPro" id="IPR011635">
    <property type="entry name" value="CARDB"/>
</dbReference>
<evidence type="ECO:0000259" key="3">
    <source>
        <dbReference type="Pfam" id="PF07705"/>
    </source>
</evidence>
<evidence type="ECO:0000313" key="4">
    <source>
        <dbReference type="EMBL" id="SFC12830.1"/>
    </source>
</evidence>
<feature type="domain" description="CARDB" evidence="3">
    <location>
        <begin position="259"/>
        <end position="321"/>
    </location>
</feature>
<keyword evidence="1" id="KW-0472">Membrane</keyword>
<organism evidence="4 5">
    <name type="scientific">Flexibacter flexilis DSM 6793</name>
    <dbReference type="NCBI Taxonomy" id="927664"/>
    <lineage>
        <taxon>Bacteria</taxon>
        <taxon>Pseudomonadati</taxon>
        <taxon>Bacteroidota</taxon>
        <taxon>Cytophagia</taxon>
        <taxon>Cytophagales</taxon>
        <taxon>Flexibacteraceae</taxon>
        <taxon>Flexibacter</taxon>
    </lineage>
</organism>
<reference evidence="4 5" key="1">
    <citation type="submission" date="2016-10" db="EMBL/GenBank/DDBJ databases">
        <authorList>
            <person name="de Groot N.N."/>
        </authorList>
    </citation>
    <scope>NUCLEOTIDE SEQUENCE [LARGE SCALE GENOMIC DNA]</scope>
    <source>
        <strain evidence="4 5">DSM 6793</strain>
    </source>
</reference>
<accession>A0A1I1GUZ2</accession>
<protein>
    <submittedName>
        <fullName evidence="4">N-terminal double-transmembrane domain-containing protein</fullName>
    </submittedName>
</protein>
<keyword evidence="5" id="KW-1185">Reference proteome</keyword>
<feature type="transmembrane region" description="Helical" evidence="1">
    <location>
        <begin position="672"/>
        <end position="694"/>
    </location>
</feature>